<accession>A0A699TZG1</accession>
<feature type="region of interest" description="Disordered" evidence="1">
    <location>
        <begin position="20"/>
        <end position="46"/>
    </location>
</feature>
<protein>
    <submittedName>
        <fullName evidence="2">Uncharacterized protein</fullName>
    </submittedName>
</protein>
<gene>
    <name evidence="2" type="ORF">Tci_888374</name>
</gene>
<dbReference type="AlphaFoldDB" id="A0A699TZG1"/>
<evidence type="ECO:0000313" key="2">
    <source>
        <dbReference type="EMBL" id="GFD16405.1"/>
    </source>
</evidence>
<name>A0A699TZG1_TANCI</name>
<organism evidence="2">
    <name type="scientific">Tanacetum cinerariifolium</name>
    <name type="common">Dalmatian daisy</name>
    <name type="synonym">Chrysanthemum cinerariifolium</name>
    <dbReference type="NCBI Taxonomy" id="118510"/>
    <lineage>
        <taxon>Eukaryota</taxon>
        <taxon>Viridiplantae</taxon>
        <taxon>Streptophyta</taxon>
        <taxon>Embryophyta</taxon>
        <taxon>Tracheophyta</taxon>
        <taxon>Spermatophyta</taxon>
        <taxon>Magnoliopsida</taxon>
        <taxon>eudicotyledons</taxon>
        <taxon>Gunneridae</taxon>
        <taxon>Pentapetalae</taxon>
        <taxon>asterids</taxon>
        <taxon>campanulids</taxon>
        <taxon>Asterales</taxon>
        <taxon>Asteraceae</taxon>
        <taxon>Asteroideae</taxon>
        <taxon>Anthemideae</taxon>
        <taxon>Anthemidinae</taxon>
        <taxon>Tanacetum</taxon>
    </lineage>
</organism>
<comment type="caution">
    <text evidence="2">The sequence shown here is derived from an EMBL/GenBank/DDBJ whole genome shotgun (WGS) entry which is preliminary data.</text>
</comment>
<proteinExistence type="predicted"/>
<reference evidence="2" key="1">
    <citation type="journal article" date="2019" name="Sci. Rep.">
        <title>Draft genome of Tanacetum cinerariifolium, the natural source of mosquito coil.</title>
        <authorList>
            <person name="Yamashiro T."/>
            <person name="Shiraishi A."/>
            <person name="Satake H."/>
            <person name="Nakayama K."/>
        </authorList>
    </citation>
    <scope>NUCLEOTIDE SEQUENCE</scope>
</reference>
<dbReference type="EMBL" id="BKCJ011293091">
    <property type="protein sequence ID" value="GFD16405.1"/>
    <property type="molecule type" value="Genomic_DNA"/>
</dbReference>
<evidence type="ECO:0000256" key="1">
    <source>
        <dbReference type="SAM" id="MobiDB-lite"/>
    </source>
</evidence>
<feature type="non-terminal residue" evidence="2">
    <location>
        <position position="95"/>
    </location>
</feature>
<sequence length="95" mass="10444">MVCRGLSGKDELRIRARSSRRPLVAGGGQSARVAAPKRGQPKRPACRCAPASAIFRRLWRQQRFAGRGRPGPPTRLGGAWWPAFAWLGRGRSRAP</sequence>